<dbReference type="AlphaFoldDB" id="A0A921F2B0"/>
<gene>
    <name evidence="2" type="ORF">K8V11_03340</name>
</gene>
<organism evidence="2 3">
    <name type="scientific">Dietzia timorensis</name>
    <dbReference type="NCBI Taxonomy" id="499555"/>
    <lineage>
        <taxon>Bacteria</taxon>
        <taxon>Bacillati</taxon>
        <taxon>Actinomycetota</taxon>
        <taxon>Actinomycetes</taxon>
        <taxon>Mycobacteriales</taxon>
        <taxon>Dietziaceae</taxon>
        <taxon>Dietzia</taxon>
    </lineage>
</organism>
<reference evidence="2" key="2">
    <citation type="submission" date="2021-09" db="EMBL/GenBank/DDBJ databases">
        <authorList>
            <person name="Gilroy R."/>
        </authorList>
    </citation>
    <scope>NUCLEOTIDE SEQUENCE</scope>
    <source>
        <strain evidence="2">ChiGjej1B1-18357</strain>
    </source>
</reference>
<feature type="chain" id="PRO_5039629631" description="Secreted protein" evidence="1">
    <location>
        <begin position="33"/>
        <end position="189"/>
    </location>
</feature>
<feature type="signal peptide" evidence="1">
    <location>
        <begin position="1"/>
        <end position="32"/>
    </location>
</feature>
<keyword evidence="1" id="KW-0732">Signal</keyword>
<evidence type="ECO:0000256" key="1">
    <source>
        <dbReference type="SAM" id="SignalP"/>
    </source>
</evidence>
<dbReference type="RefSeq" id="WP_303910800.1">
    <property type="nucleotide sequence ID" value="NZ_DYXM01000060.1"/>
</dbReference>
<protein>
    <recommendedName>
        <fullName evidence="4">Secreted protein</fullName>
    </recommendedName>
</protein>
<reference evidence="2" key="1">
    <citation type="journal article" date="2021" name="PeerJ">
        <title>Extensive microbial diversity within the chicken gut microbiome revealed by metagenomics and culture.</title>
        <authorList>
            <person name="Gilroy R."/>
            <person name="Ravi A."/>
            <person name="Getino M."/>
            <person name="Pursley I."/>
            <person name="Horton D.L."/>
            <person name="Alikhan N.F."/>
            <person name="Baker D."/>
            <person name="Gharbi K."/>
            <person name="Hall N."/>
            <person name="Watson M."/>
            <person name="Adriaenssens E.M."/>
            <person name="Foster-Nyarko E."/>
            <person name="Jarju S."/>
            <person name="Secka A."/>
            <person name="Antonio M."/>
            <person name="Oren A."/>
            <person name="Chaudhuri R.R."/>
            <person name="La Ragione R."/>
            <person name="Hildebrand F."/>
            <person name="Pallen M.J."/>
        </authorList>
    </citation>
    <scope>NUCLEOTIDE SEQUENCE</scope>
    <source>
        <strain evidence="2">ChiGjej1B1-18357</strain>
    </source>
</reference>
<sequence>MFSRIRTRVAAVAATSALVLGASALGAGAAGAVTNESAVDANDVSVTFKLESGELAGNCYAALVPTAIAPQFLALISGPIDVGTAADLFTRDDVVTLNSDLTGLPTVALAVVGRQSASMSAKDVPSNVYTLATYCLGDSAPGVNPAVIVGNPIEAGLGSIQAGSSGENLAAASASLPTLIGLLAGGGIS</sequence>
<proteinExistence type="predicted"/>
<comment type="caution">
    <text evidence="2">The sequence shown here is derived from an EMBL/GenBank/DDBJ whole genome shotgun (WGS) entry which is preliminary data.</text>
</comment>
<evidence type="ECO:0000313" key="2">
    <source>
        <dbReference type="EMBL" id="HJE90030.1"/>
    </source>
</evidence>
<dbReference type="Proteomes" id="UP000776650">
    <property type="component" value="Unassembled WGS sequence"/>
</dbReference>
<name>A0A921F2B0_9ACTN</name>
<evidence type="ECO:0000313" key="3">
    <source>
        <dbReference type="Proteomes" id="UP000776650"/>
    </source>
</evidence>
<evidence type="ECO:0008006" key="4">
    <source>
        <dbReference type="Google" id="ProtNLM"/>
    </source>
</evidence>
<accession>A0A921F2B0</accession>
<dbReference type="EMBL" id="DYXM01000060">
    <property type="protein sequence ID" value="HJE90030.1"/>
    <property type="molecule type" value="Genomic_DNA"/>
</dbReference>